<feature type="transmembrane region" description="Helical" evidence="5">
    <location>
        <begin position="103"/>
        <end position="128"/>
    </location>
</feature>
<evidence type="ECO:0000256" key="1">
    <source>
        <dbReference type="ARBA" id="ARBA00004141"/>
    </source>
</evidence>
<keyword evidence="3 5" id="KW-1133">Transmembrane helix</keyword>
<feature type="transmembrane region" description="Helical" evidence="5">
    <location>
        <begin position="77"/>
        <end position="97"/>
    </location>
</feature>
<gene>
    <name evidence="6" type="ORF">CALVIDRAFT_588995</name>
</gene>
<dbReference type="SUPFAM" id="SSF103473">
    <property type="entry name" value="MFS general substrate transporter"/>
    <property type="match status" value="1"/>
</dbReference>
<feature type="transmembrane region" description="Helical" evidence="5">
    <location>
        <begin position="263"/>
        <end position="284"/>
    </location>
</feature>
<evidence type="ECO:0000313" key="6">
    <source>
        <dbReference type="EMBL" id="KZO91337.1"/>
    </source>
</evidence>
<comment type="subcellular location">
    <subcellularLocation>
        <location evidence="1">Membrane</location>
        <topology evidence="1">Multi-pass membrane protein</topology>
    </subcellularLocation>
</comment>
<dbReference type="OrthoDB" id="196103at2759"/>
<feature type="transmembrane region" description="Helical" evidence="5">
    <location>
        <begin position="53"/>
        <end position="70"/>
    </location>
</feature>
<feature type="transmembrane region" description="Helical" evidence="5">
    <location>
        <begin position="335"/>
        <end position="359"/>
    </location>
</feature>
<dbReference type="EMBL" id="KV417325">
    <property type="protein sequence ID" value="KZO91337.1"/>
    <property type="molecule type" value="Genomic_DNA"/>
</dbReference>
<dbReference type="Pfam" id="PF07690">
    <property type="entry name" value="MFS_1"/>
    <property type="match status" value="1"/>
</dbReference>
<dbReference type="AlphaFoldDB" id="A0A167H7W4"/>
<keyword evidence="4 5" id="KW-0472">Membrane</keyword>
<dbReference type="GO" id="GO:0016020">
    <property type="term" value="C:membrane"/>
    <property type="evidence" value="ECO:0007669"/>
    <property type="project" value="UniProtKB-SubCell"/>
</dbReference>
<dbReference type="InterPro" id="IPR051617">
    <property type="entry name" value="UNC-93-like_regulator"/>
</dbReference>
<reference evidence="6 7" key="1">
    <citation type="journal article" date="2016" name="Mol. Biol. Evol.">
        <title>Comparative Genomics of Early-Diverging Mushroom-Forming Fungi Provides Insights into the Origins of Lignocellulose Decay Capabilities.</title>
        <authorList>
            <person name="Nagy L.G."/>
            <person name="Riley R."/>
            <person name="Tritt A."/>
            <person name="Adam C."/>
            <person name="Daum C."/>
            <person name="Floudas D."/>
            <person name="Sun H."/>
            <person name="Yadav J.S."/>
            <person name="Pangilinan J."/>
            <person name="Larsson K.H."/>
            <person name="Matsuura K."/>
            <person name="Barry K."/>
            <person name="Labutti K."/>
            <person name="Kuo R."/>
            <person name="Ohm R.A."/>
            <person name="Bhattacharya S.S."/>
            <person name="Shirouzu T."/>
            <person name="Yoshinaga Y."/>
            <person name="Martin F.M."/>
            <person name="Grigoriev I.V."/>
            <person name="Hibbett D.S."/>
        </authorList>
    </citation>
    <scope>NUCLEOTIDE SEQUENCE [LARGE SCALE GENOMIC DNA]</scope>
    <source>
        <strain evidence="6 7">TUFC12733</strain>
    </source>
</reference>
<dbReference type="Gene3D" id="1.20.1250.20">
    <property type="entry name" value="MFS general substrate transporter like domains"/>
    <property type="match status" value="1"/>
</dbReference>
<keyword evidence="2 5" id="KW-0812">Transmembrane</keyword>
<feature type="transmembrane region" description="Helical" evidence="5">
    <location>
        <begin position="140"/>
        <end position="163"/>
    </location>
</feature>
<feature type="transmembrane region" description="Helical" evidence="5">
    <location>
        <begin position="175"/>
        <end position="195"/>
    </location>
</feature>
<organism evidence="6 7">
    <name type="scientific">Calocera viscosa (strain TUFC12733)</name>
    <dbReference type="NCBI Taxonomy" id="1330018"/>
    <lineage>
        <taxon>Eukaryota</taxon>
        <taxon>Fungi</taxon>
        <taxon>Dikarya</taxon>
        <taxon>Basidiomycota</taxon>
        <taxon>Agaricomycotina</taxon>
        <taxon>Dacrymycetes</taxon>
        <taxon>Dacrymycetales</taxon>
        <taxon>Dacrymycetaceae</taxon>
        <taxon>Calocera</taxon>
    </lineage>
</organism>
<accession>A0A167H7W4</accession>
<feature type="transmembrane region" description="Helical" evidence="5">
    <location>
        <begin position="12"/>
        <end position="33"/>
    </location>
</feature>
<sequence>MRPAIFRLHSPLLQNIVCDSCIAFLPGLFVALAGLGAGGGQASSTEVAQSTNAIIYSIYAFTAFFCNVFLNTLGPRWTLAAGGLGYPIYMGAFWYFGETGQAWFPYFSGIVLGLSAGWLWATAGYVALAYSTEATRARYLGMQNVIVSIGGMIGSSIAFGLSVNSTASTGVPNSVYIAFVVLMCAAIVCAAAFLVDPGSVVRNDGTHLAAYKETTSVWLEFKESIALLKDWRLALLIPVMFTSEFPLWQASVNAYAFNLRARTLLGLLYSIAQAPGGFFLVPILDNTRFSRRTRGLMGVGVMAIVIYGTWLGKVPSLRKKITVSDPVLMRSTVDAVLYFLFGALYVSYPLLIQWTMSALTNNPRKLARLASMCELVLLDLSTSLRIPNRQGGQCCWCKFGYHPHGTL</sequence>
<keyword evidence="7" id="KW-1185">Reference proteome</keyword>
<name>A0A167H7W4_CALVF</name>
<feature type="transmembrane region" description="Helical" evidence="5">
    <location>
        <begin position="296"/>
        <end position="315"/>
    </location>
</feature>
<dbReference type="PANTHER" id="PTHR23294:SF59">
    <property type="entry name" value="UNC93-LIKE PROTEIN C922.05C"/>
    <property type="match status" value="1"/>
</dbReference>
<dbReference type="Proteomes" id="UP000076738">
    <property type="component" value="Unassembled WGS sequence"/>
</dbReference>
<evidence type="ECO:0000256" key="5">
    <source>
        <dbReference type="SAM" id="Phobius"/>
    </source>
</evidence>
<evidence type="ECO:0000256" key="4">
    <source>
        <dbReference type="ARBA" id="ARBA00023136"/>
    </source>
</evidence>
<proteinExistence type="predicted"/>
<dbReference type="PANTHER" id="PTHR23294">
    <property type="entry name" value="ET TRANSLATION PRODUCT-RELATED"/>
    <property type="match status" value="1"/>
</dbReference>
<evidence type="ECO:0000313" key="7">
    <source>
        <dbReference type="Proteomes" id="UP000076738"/>
    </source>
</evidence>
<dbReference type="InterPro" id="IPR036259">
    <property type="entry name" value="MFS_trans_sf"/>
</dbReference>
<evidence type="ECO:0000256" key="2">
    <source>
        <dbReference type="ARBA" id="ARBA00022692"/>
    </source>
</evidence>
<protein>
    <recommendedName>
        <fullName evidence="8">MFS general substrate transporter</fullName>
    </recommendedName>
</protein>
<dbReference type="InterPro" id="IPR011701">
    <property type="entry name" value="MFS"/>
</dbReference>
<dbReference type="GO" id="GO:0022857">
    <property type="term" value="F:transmembrane transporter activity"/>
    <property type="evidence" value="ECO:0007669"/>
    <property type="project" value="InterPro"/>
</dbReference>
<evidence type="ECO:0008006" key="8">
    <source>
        <dbReference type="Google" id="ProtNLM"/>
    </source>
</evidence>
<evidence type="ECO:0000256" key="3">
    <source>
        <dbReference type="ARBA" id="ARBA00022989"/>
    </source>
</evidence>